<proteinExistence type="predicted"/>
<dbReference type="Gene3D" id="3.30.450.20">
    <property type="entry name" value="PAS domain"/>
    <property type="match status" value="2"/>
</dbReference>
<dbReference type="CDD" id="cd17534">
    <property type="entry name" value="REC_DC-like"/>
    <property type="match status" value="1"/>
</dbReference>
<evidence type="ECO:0000256" key="1">
    <source>
        <dbReference type="PROSITE-ProRule" id="PRU00169"/>
    </source>
</evidence>
<evidence type="ECO:0000313" key="4">
    <source>
        <dbReference type="EMBL" id="WFN36491.1"/>
    </source>
</evidence>
<dbReference type="Pfam" id="PF00072">
    <property type="entry name" value="Response_reg"/>
    <property type="match status" value="1"/>
</dbReference>
<name>A0AAF0JMJ2_9EURY</name>
<feature type="modified residue" description="4-aspartylphosphate" evidence="1">
    <location>
        <position position="56"/>
    </location>
</feature>
<dbReference type="PANTHER" id="PTHR43228:SF6">
    <property type="entry name" value="RESPONSE REGULATOR RECEIVER"/>
    <property type="match status" value="1"/>
</dbReference>
<keyword evidence="1" id="KW-0597">Phosphoprotein</keyword>
<dbReference type="GO" id="GO:0000160">
    <property type="term" value="P:phosphorelay signal transduction system"/>
    <property type="evidence" value="ECO:0007669"/>
    <property type="project" value="InterPro"/>
</dbReference>
<dbReference type="InterPro" id="IPR011006">
    <property type="entry name" value="CheY-like_superfamily"/>
</dbReference>
<dbReference type="EMBL" id="CP091092">
    <property type="protein sequence ID" value="WFN36491.1"/>
    <property type="molecule type" value="Genomic_DNA"/>
</dbReference>
<keyword evidence="5" id="KW-1185">Reference proteome</keyword>
<gene>
    <name evidence="4" type="ORF">L1994_10145</name>
</gene>
<dbReference type="SUPFAM" id="SSF55785">
    <property type="entry name" value="PYP-like sensor domain (PAS domain)"/>
    <property type="match status" value="2"/>
</dbReference>
<dbReference type="Gene3D" id="3.40.50.2300">
    <property type="match status" value="1"/>
</dbReference>
<dbReference type="SMART" id="SM00091">
    <property type="entry name" value="PAS"/>
    <property type="match status" value="2"/>
</dbReference>
<protein>
    <submittedName>
        <fullName evidence="4">Response regulator</fullName>
    </submittedName>
</protein>
<accession>A0AAF0JMJ2</accession>
<feature type="domain" description="Response regulatory" evidence="2">
    <location>
        <begin position="6"/>
        <end position="121"/>
    </location>
</feature>
<dbReference type="InterPro" id="IPR001789">
    <property type="entry name" value="Sig_transdc_resp-reg_receiver"/>
</dbReference>
<dbReference type="InterPro" id="IPR035965">
    <property type="entry name" value="PAS-like_dom_sf"/>
</dbReference>
<dbReference type="InterPro" id="IPR052048">
    <property type="entry name" value="ST_Response_Regulator"/>
</dbReference>
<dbReference type="PROSITE" id="PS50112">
    <property type="entry name" value="PAS"/>
    <property type="match status" value="2"/>
</dbReference>
<organism evidence="4 5">
    <name type="scientific">Methanomicrobium antiquum</name>
    <dbReference type="NCBI Taxonomy" id="487686"/>
    <lineage>
        <taxon>Archaea</taxon>
        <taxon>Methanobacteriati</taxon>
        <taxon>Methanobacteriota</taxon>
        <taxon>Stenosarchaea group</taxon>
        <taxon>Methanomicrobia</taxon>
        <taxon>Methanomicrobiales</taxon>
        <taxon>Methanomicrobiaceae</taxon>
        <taxon>Methanomicrobium</taxon>
    </lineage>
</organism>
<feature type="domain" description="PAS" evidence="3">
    <location>
        <begin position="132"/>
        <end position="185"/>
    </location>
</feature>
<dbReference type="SMART" id="SM00448">
    <property type="entry name" value="REC"/>
    <property type="match status" value="1"/>
</dbReference>
<dbReference type="Pfam" id="PF13426">
    <property type="entry name" value="PAS_9"/>
    <property type="match status" value="1"/>
</dbReference>
<evidence type="ECO:0000313" key="5">
    <source>
        <dbReference type="Proteomes" id="UP001218895"/>
    </source>
</evidence>
<sequence>MATNKKILIVEDEGIVSLEIRETLENLGYIVVGEARSGLEAIEMAKDKTPDLVLMDIVLQGDMDGIEAAERIYTLYNIPVIYLTSHSDEATLKRALKTNAFGYLIKPFNDRELYSNIEMTLHKHRIMKNVEPAEIIDSTLTLVSDAVISTDTRGNITRINPSAESLTGWSRGDALGFDIFTIFELDREKIIGLMDSVRMDNFEKRNLLSWVDGLLLKKKNGDIISLSLNIGFVRGNKINPDEFFFVLIPDSLDDNCTPETLERYYRIVLDAIGDPVFLSDSDMKIVLYNQAFSDLCGVLGVDLTNLNNPVYEILPQDIFGGRWDYEEIFKTKTAYKKERSYKTDKNTRYLTIETIPLSDGDSITHVAVVSNDVTWEKEMDERDEKIARNFKAHSKNAEEIADLCALLKQPLSRIRRIAEKKTSPENRAIINEVSEMSDILFNIDMKWLRYEQIKNYFDVRGGSVPEESEEKEITIPD</sequence>
<dbReference type="GeneID" id="79950761"/>
<dbReference type="InterPro" id="IPR013656">
    <property type="entry name" value="PAS_4"/>
</dbReference>
<dbReference type="SUPFAM" id="SSF52172">
    <property type="entry name" value="CheY-like"/>
    <property type="match status" value="1"/>
</dbReference>
<dbReference type="NCBIfam" id="TIGR00229">
    <property type="entry name" value="sensory_box"/>
    <property type="match status" value="1"/>
</dbReference>
<evidence type="ECO:0000259" key="2">
    <source>
        <dbReference type="PROSITE" id="PS50110"/>
    </source>
</evidence>
<dbReference type="InterPro" id="IPR000014">
    <property type="entry name" value="PAS"/>
</dbReference>
<dbReference type="PROSITE" id="PS50110">
    <property type="entry name" value="RESPONSE_REGULATORY"/>
    <property type="match status" value="1"/>
</dbReference>
<dbReference type="KEGG" id="manq:L1994_10145"/>
<dbReference type="Pfam" id="PF08448">
    <property type="entry name" value="PAS_4"/>
    <property type="match status" value="1"/>
</dbReference>
<evidence type="ECO:0000259" key="3">
    <source>
        <dbReference type="PROSITE" id="PS50112"/>
    </source>
</evidence>
<feature type="domain" description="PAS" evidence="3">
    <location>
        <begin position="261"/>
        <end position="317"/>
    </location>
</feature>
<dbReference type="PANTHER" id="PTHR43228">
    <property type="entry name" value="TWO-COMPONENT RESPONSE REGULATOR"/>
    <property type="match status" value="1"/>
</dbReference>
<dbReference type="Proteomes" id="UP001218895">
    <property type="component" value="Chromosome"/>
</dbReference>
<dbReference type="AlphaFoldDB" id="A0AAF0JMJ2"/>
<dbReference type="CDD" id="cd00130">
    <property type="entry name" value="PAS"/>
    <property type="match status" value="1"/>
</dbReference>
<dbReference type="RefSeq" id="WP_278099328.1">
    <property type="nucleotide sequence ID" value="NZ_CP091092.1"/>
</dbReference>
<reference evidence="4" key="1">
    <citation type="submission" date="2022-01" db="EMBL/GenBank/DDBJ databases">
        <title>Complete genome of Methanomicrobium antiquum DSM 21220.</title>
        <authorList>
            <person name="Chen S.-C."/>
            <person name="You Y.-T."/>
            <person name="Zhou Y.-Z."/>
            <person name="Lai M.-C."/>
        </authorList>
    </citation>
    <scope>NUCLEOTIDE SEQUENCE</scope>
    <source>
        <strain evidence="4">DSM 21220</strain>
    </source>
</reference>